<evidence type="ECO:0000313" key="2">
    <source>
        <dbReference type="EMBL" id="VEB41747.1"/>
    </source>
</evidence>
<evidence type="ECO:0000313" key="3">
    <source>
        <dbReference type="Proteomes" id="UP000275777"/>
    </source>
</evidence>
<reference evidence="2 3" key="1">
    <citation type="submission" date="2018-12" db="EMBL/GenBank/DDBJ databases">
        <authorList>
            <consortium name="Pathogen Informatics"/>
        </authorList>
    </citation>
    <scope>NUCLEOTIDE SEQUENCE [LARGE SCALE GENOMIC DNA]</scope>
    <source>
        <strain evidence="2 3">NCTC9695</strain>
    </source>
</reference>
<dbReference type="EMBL" id="LR134182">
    <property type="protein sequence ID" value="VEB41747.1"/>
    <property type="molecule type" value="Genomic_DNA"/>
</dbReference>
<gene>
    <name evidence="2" type="ORF">NCTC9695_02186</name>
</gene>
<dbReference type="AlphaFoldDB" id="A0A3S4LGI4"/>
<accession>A0A3S4LGI4</accession>
<evidence type="ECO:0000256" key="1">
    <source>
        <dbReference type="SAM" id="MobiDB-lite"/>
    </source>
</evidence>
<feature type="region of interest" description="Disordered" evidence="1">
    <location>
        <begin position="1"/>
        <end position="30"/>
    </location>
</feature>
<sequence>MRTHSAESHNLMPRTDGAAGTEAGCWNGMW</sequence>
<dbReference type="Proteomes" id="UP000275777">
    <property type="component" value="Chromosome"/>
</dbReference>
<name>A0A3S4LGI4_CHRVL</name>
<protein>
    <submittedName>
        <fullName evidence="2">Uncharacterized protein</fullName>
    </submittedName>
</protein>
<proteinExistence type="predicted"/>
<organism evidence="2 3">
    <name type="scientific">Chromobacterium violaceum</name>
    <dbReference type="NCBI Taxonomy" id="536"/>
    <lineage>
        <taxon>Bacteria</taxon>
        <taxon>Pseudomonadati</taxon>
        <taxon>Pseudomonadota</taxon>
        <taxon>Betaproteobacteria</taxon>
        <taxon>Neisseriales</taxon>
        <taxon>Chromobacteriaceae</taxon>
        <taxon>Chromobacterium</taxon>
    </lineage>
</organism>